<gene>
    <name evidence="2" type="ORF">ACFQNF_04440</name>
</gene>
<name>A0ABW2QTN3_9NEIS</name>
<dbReference type="InterPro" id="IPR019301">
    <property type="entry name" value="Flagellar_prot_FlgJ_N"/>
</dbReference>
<keyword evidence="3" id="KW-1185">Reference proteome</keyword>
<dbReference type="Pfam" id="PF10135">
    <property type="entry name" value="Rod-binding"/>
    <property type="match status" value="1"/>
</dbReference>
<sequence length="141" mass="15321">MNPISSSAIQLEVGADPLQAPIADNAAYRKKAETAAVQFESFFIQDMLKQMRKATREISSEDSIFKNTINSDMLDFADQAVSQELAKQRVFGVANAIMAQLMPQSAQYVNIPLNKNANGVALEQSALPSTGAFSIPPFIPK</sequence>
<protein>
    <submittedName>
        <fullName evidence="2">Rod-binding protein</fullName>
    </submittedName>
</protein>
<dbReference type="EMBL" id="JBHTBQ010000006">
    <property type="protein sequence ID" value="MFC7419118.1"/>
    <property type="molecule type" value="Genomic_DNA"/>
</dbReference>
<dbReference type="RefSeq" id="WP_380186406.1">
    <property type="nucleotide sequence ID" value="NZ_JBHTBQ010000006.1"/>
</dbReference>
<evidence type="ECO:0000313" key="2">
    <source>
        <dbReference type="EMBL" id="MFC7419118.1"/>
    </source>
</evidence>
<reference evidence="3" key="1">
    <citation type="journal article" date="2019" name="Int. J. Syst. Evol. Microbiol.">
        <title>The Global Catalogue of Microorganisms (GCM) 10K type strain sequencing project: providing services to taxonomists for standard genome sequencing and annotation.</title>
        <authorList>
            <consortium name="The Broad Institute Genomics Platform"/>
            <consortium name="The Broad Institute Genome Sequencing Center for Infectious Disease"/>
            <person name="Wu L."/>
            <person name="Ma J."/>
        </authorList>
    </citation>
    <scope>NUCLEOTIDE SEQUENCE [LARGE SCALE GENOMIC DNA]</scope>
    <source>
        <strain evidence="3">CCUG 62945</strain>
    </source>
</reference>
<accession>A0ABW2QTN3</accession>
<comment type="caution">
    <text evidence="2">The sequence shown here is derived from an EMBL/GenBank/DDBJ whole genome shotgun (WGS) entry which is preliminary data.</text>
</comment>
<evidence type="ECO:0000313" key="3">
    <source>
        <dbReference type="Proteomes" id="UP001596473"/>
    </source>
</evidence>
<feature type="domain" description="Flagellar protein FlgJ N-terminal" evidence="1">
    <location>
        <begin position="49"/>
        <end position="100"/>
    </location>
</feature>
<proteinExistence type="predicted"/>
<dbReference type="Proteomes" id="UP001596473">
    <property type="component" value="Unassembled WGS sequence"/>
</dbReference>
<evidence type="ECO:0000259" key="1">
    <source>
        <dbReference type="Pfam" id="PF10135"/>
    </source>
</evidence>
<organism evidence="2 3">
    <name type="scientific">Iodobacter arcticus</name>
    <dbReference type="NCBI Taxonomy" id="590593"/>
    <lineage>
        <taxon>Bacteria</taxon>
        <taxon>Pseudomonadati</taxon>
        <taxon>Pseudomonadota</taxon>
        <taxon>Betaproteobacteria</taxon>
        <taxon>Neisseriales</taxon>
        <taxon>Chitinibacteraceae</taxon>
        <taxon>Iodobacter</taxon>
    </lineage>
</organism>